<keyword evidence="3 8" id="KW-0349">Heme</keyword>
<dbReference type="Proteomes" id="UP000663555">
    <property type="component" value="Chromosome"/>
</dbReference>
<evidence type="ECO:0000256" key="7">
    <source>
        <dbReference type="ARBA" id="ARBA00023136"/>
    </source>
</evidence>
<evidence type="ECO:0000256" key="4">
    <source>
        <dbReference type="ARBA" id="ARBA00022692"/>
    </source>
</evidence>
<keyword evidence="2 8" id="KW-0813">Transport</keyword>
<sequence>MRSTGLVRSRRFLLGFRLSAALVALLPLAWLVWRMAAGLLGPDPGQELTQALGLAALQLLIATLCMTPMQRWTGWVGWVRIRRMLGLCAFFYACLHVLSFLQFMVGWQDLWATFTTRPYIIAGSVAFLVLIPLSLTSTRGMMRRLGPNWKRLHRLAYLSVVAAWVHFVWQARSDIGEMLVYGLLIAVLLWFRWRWNGWRGLLPLTASNSRANSDRVG</sequence>
<comment type="cofactor">
    <cofactor evidence="8">
        <name>heme b</name>
        <dbReference type="ChEBI" id="CHEBI:60344"/>
    </cofactor>
    <text evidence="8">Binds 1 heme b (iron(II)-protoporphyrin IX) group per subunit.</text>
</comment>
<keyword evidence="8" id="KW-0288">FMN</keyword>
<evidence type="ECO:0000256" key="8">
    <source>
        <dbReference type="HAMAP-Rule" id="MF_01207"/>
    </source>
</evidence>
<organism evidence="10 11">
    <name type="scientific">Marinobacter salinisoli</name>
    <dbReference type="NCBI Taxonomy" id="2769486"/>
    <lineage>
        <taxon>Bacteria</taxon>
        <taxon>Pseudomonadati</taxon>
        <taxon>Pseudomonadota</taxon>
        <taxon>Gammaproteobacteria</taxon>
        <taxon>Pseudomonadales</taxon>
        <taxon>Marinobacteraceae</taxon>
        <taxon>Marinobacter</taxon>
    </lineage>
</organism>
<comment type="cofactor">
    <cofactor evidence="8">
        <name>FMN</name>
        <dbReference type="ChEBI" id="CHEBI:58210"/>
    </cofactor>
    <text evidence="8">Binds 1 FMN per subunit.</text>
</comment>
<keyword evidence="8" id="KW-0285">Flavoprotein</keyword>
<keyword evidence="5 8" id="KW-1133">Transmembrane helix</keyword>
<keyword evidence="4 8" id="KW-0812">Transmembrane</keyword>
<dbReference type="InterPro" id="IPR022837">
    <property type="entry name" value="MsrQ-like"/>
</dbReference>
<reference evidence="10 11" key="1">
    <citation type="submission" date="2021-03" db="EMBL/GenBank/DDBJ databases">
        <title>Genome sequencing of Marinobacter sp. LPB0319.</title>
        <authorList>
            <person name="Kim J."/>
        </authorList>
    </citation>
    <scope>NUCLEOTIDE SEQUENCE [LARGE SCALE GENOMIC DNA]</scope>
    <source>
        <strain evidence="10 11">LPB0319</strain>
    </source>
</reference>
<keyword evidence="6 8" id="KW-0408">Iron</keyword>
<evidence type="ECO:0000256" key="3">
    <source>
        <dbReference type="ARBA" id="ARBA00022617"/>
    </source>
</evidence>
<evidence type="ECO:0000256" key="1">
    <source>
        <dbReference type="ARBA" id="ARBA00004141"/>
    </source>
</evidence>
<comment type="function">
    <text evidence="8">Part of the MsrPQ system that repairs oxidized periplasmic proteins containing methionine sulfoxide residues (Met-O), using respiratory chain electrons. Thus protects these proteins from oxidative-stress damage caused by reactive species of oxygen and chlorine generated by the host defense mechanisms. MsrPQ is essential for the maintenance of envelope integrity under bleach stress, rescuing a wide series of structurally unrelated periplasmic proteins from methionine oxidation. MsrQ provides electrons for reduction to the reductase catalytic subunit MsrP, using the quinone pool of the respiratory chain.</text>
</comment>
<keyword evidence="7 8" id="KW-0472">Membrane</keyword>
<dbReference type="EMBL" id="CP071247">
    <property type="protein sequence ID" value="QSP96142.1"/>
    <property type="molecule type" value="Genomic_DNA"/>
</dbReference>
<feature type="transmembrane region" description="Helical" evidence="8">
    <location>
        <begin position="178"/>
        <end position="195"/>
    </location>
</feature>
<evidence type="ECO:0000313" key="11">
    <source>
        <dbReference type="Proteomes" id="UP000663555"/>
    </source>
</evidence>
<protein>
    <recommendedName>
        <fullName evidence="8">Protein-methionine-sulfoxide reductase heme-binding subunit MsrQ</fullName>
    </recommendedName>
    <alternativeName>
        <fullName evidence="8">Flavocytochrome MsrQ</fullName>
    </alternativeName>
</protein>
<dbReference type="Pfam" id="PF01794">
    <property type="entry name" value="Ferric_reduct"/>
    <property type="match status" value="1"/>
</dbReference>
<keyword evidence="8" id="KW-0479">Metal-binding</keyword>
<feature type="domain" description="Ferric oxidoreductase" evidence="9">
    <location>
        <begin position="52"/>
        <end position="162"/>
    </location>
</feature>
<feature type="transmembrane region" description="Helical" evidence="8">
    <location>
        <begin position="117"/>
        <end position="135"/>
    </location>
</feature>
<keyword evidence="8" id="KW-1003">Cell membrane</keyword>
<name>A0ABX7MUT0_9GAMM</name>
<evidence type="ECO:0000256" key="2">
    <source>
        <dbReference type="ARBA" id="ARBA00022448"/>
    </source>
</evidence>
<keyword evidence="11" id="KW-1185">Reference proteome</keyword>
<comment type="similarity">
    <text evidence="8">Belongs to the MsrQ family.</text>
</comment>
<accession>A0ABX7MUT0</accession>
<dbReference type="PANTHER" id="PTHR36964">
    <property type="entry name" value="PROTEIN-METHIONINE-SULFOXIDE REDUCTASE HEME-BINDING SUBUNIT MSRQ"/>
    <property type="match status" value="1"/>
</dbReference>
<dbReference type="PANTHER" id="PTHR36964:SF1">
    <property type="entry name" value="PROTEIN-METHIONINE-SULFOXIDE REDUCTASE HEME-BINDING SUBUNIT MSRQ"/>
    <property type="match status" value="1"/>
</dbReference>
<feature type="transmembrane region" description="Helical" evidence="8">
    <location>
        <begin position="155"/>
        <end position="172"/>
    </location>
</feature>
<gene>
    <name evidence="8" type="primary">msrQ</name>
    <name evidence="10" type="ORF">LPB19_07075</name>
</gene>
<evidence type="ECO:0000259" key="9">
    <source>
        <dbReference type="Pfam" id="PF01794"/>
    </source>
</evidence>
<feature type="transmembrane region" description="Helical" evidence="8">
    <location>
        <begin position="53"/>
        <end position="72"/>
    </location>
</feature>
<feature type="transmembrane region" description="Helical" evidence="8">
    <location>
        <begin position="84"/>
        <end position="105"/>
    </location>
</feature>
<comment type="subcellular location">
    <subcellularLocation>
        <location evidence="8">Cell membrane</location>
        <topology evidence="8">Multi-pass membrane protein</topology>
    </subcellularLocation>
    <subcellularLocation>
        <location evidence="1">Membrane</location>
        <topology evidence="1">Multi-pass membrane protein</topology>
    </subcellularLocation>
</comment>
<proteinExistence type="inferred from homology"/>
<keyword evidence="8" id="KW-0249">Electron transport</keyword>
<evidence type="ECO:0000256" key="5">
    <source>
        <dbReference type="ARBA" id="ARBA00022989"/>
    </source>
</evidence>
<evidence type="ECO:0000256" key="6">
    <source>
        <dbReference type="ARBA" id="ARBA00023004"/>
    </source>
</evidence>
<dbReference type="HAMAP" id="MF_01207">
    <property type="entry name" value="MsrQ"/>
    <property type="match status" value="1"/>
</dbReference>
<comment type="subunit">
    <text evidence="8">Heterodimer of a catalytic subunit (MsrP) and a heme-binding subunit (MsrQ).</text>
</comment>
<evidence type="ECO:0000313" key="10">
    <source>
        <dbReference type="EMBL" id="QSP96142.1"/>
    </source>
</evidence>
<dbReference type="InterPro" id="IPR013130">
    <property type="entry name" value="Fe3_Rdtase_TM_dom"/>
</dbReference>
<feature type="transmembrane region" description="Helical" evidence="8">
    <location>
        <begin position="12"/>
        <end position="33"/>
    </location>
</feature>